<feature type="domain" description="Mei2-like C-terminal RNA recognition motif" evidence="3">
    <location>
        <begin position="423"/>
        <end position="512"/>
    </location>
</feature>
<dbReference type="PANTHER" id="PTHR23189">
    <property type="entry name" value="RNA RECOGNITION MOTIF-CONTAINING"/>
    <property type="match status" value="1"/>
</dbReference>
<proteinExistence type="predicted"/>
<evidence type="ECO:0000256" key="1">
    <source>
        <dbReference type="ARBA" id="ARBA00022884"/>
    </source>
</evidence>
<dbReference type="GeneID" id="19321588"/>
<sequence>MAQTKEAAFHLSSPRSSSGGADSCKHEGTPDTRLTAFSPDEGSIKSSKLLNALNLSASRPFPVKFTVDSYNPVTVQQDKDPFTTATPSKKSEQKLSATASAFRPLSAALVVRGSGEVTPKPQEALPVNSDKSVGSILSDLSTDLHISRCLVISSPSNGVTTAEAESYLSAFEQLGSHFQGTKQVHGKANKAYVRFSDIRDACMVHGNIQIGRKDWEVQYISPNNFNQAVLPGSRFATSHEGQLVAVAVAEPGNNIDSENLESFVYQLLQAEGQLFAFQKQNGSEGKTCQAIVEFCDATLALNVGIKFKGVTVEGAYLVVSMYKPDEVTTVASSDINGGALSPPGGPMTDLTMGFRNISFSQHQPTTALINAALDPGTAIVQTLVARTPHVSIEDQTPITIKPAITITSTSIAFEKESMFGPLNIPNKVDQGMLKRIVDESSWGKYDFMYLRIDFANDCNVGYAFINFVDPLDIIDFVNARGNQRWNCFKSDKVAEISYATIQGKDCLVQKFRNSSVMLETPHYRPKLYYTSNGPLPELAGQEEPFPEPDNQSKMKRSCENAEHVGLFTPNAGQHFRDEQRRRRSQFDRGTRLAALEEYDYETAIQNFYPVQ</sequence>
<dbReference type="AlphaFoldDB" id="R8BUK8"/>
<dbReference type="InterPro" id="IPR007201">
    <property type="entry name" value="Mei2-like_Rrm_C"/>
</dbReference>
<feature type="compositionally biased region" description="Low complexity" evidence="2">
    <location>
        <begin position="12"/>
        <end position="22"/>
    </location>
</feature>
<dbReference type="eggNOG" id="KOG4660">
    <property type="taxonomic scope" value="Eukaryota"/>
</dbReference>
<dbReference type="InterPro" id="IPR035979">
    <property type="entry name" value="RBD_domain_sf"/>
</dbReference>
<dbReference type="HOGENOM" id="CLU_019467_0_0_1"/>
<evidence type="ECO:0000313" key="4">
    <source>
        <dbReference type="EMBL" id="EOO03058.1"/>
    </source>
</evidence>
<keyword evidence="1" id="KW-0694">RNA-binding</keyword>
<reference evidence="5" key="1">
    <citation type="journal article" date="2013" name="Genome Announc.">
        <title>Draft genome sequence of the ascomycete Phaeoacremonium aleophilum strain UCR-PA7, a causal agent of the esca disease complex in grapevines.</title>
        <authorList>
            <person name="Blanco-Ulate B."/>
            <person name="Rolshausen P."/>
            <person name="Cantu D."/>
        </authorList>
    </citation>
    <scope>NUCLEOTIDE SEQUENCE [LARGE SCALE GENOMIC DNA]</scope>
    <source>
        <strain evidence="5">UCR-PA7</strain>
    </source>
</reference>
<evidence type="ECO:0000259" key="3">
    <source>
        <dbReference type="Pfam" id="PF04059"/>
    </source>
</evidence>
<feature type="region of interest" description="Disordered" evidence="2">
    <location>
        <begin position="1"/>
        <end position="42"/>
    </location>
</feature>
<dbReference type="Proteomes" id="UP000014074">
    <property type="component" value="Unassembled WGS sequence"/>
</dbReference>
<dbReference type="GO" id="GO:0003723">
    <property type="term" value="F:RNA binding"/>
    <property type="evidence" value="ECO:0007669"/>
    <property type="project" value="UniProtKB-KW"/>
</dbReference>
<feature type="compositionally biased region" description="Polar residues" evidence="2">
    <location>
        <begin position="83"/>
        <end position="97"/>
    </location>
</feature>
<feature type="region of interest" description="Disordered" evidence="2">
    <location>
        <begin position="76"/>
        <end position="97"/>
    </location>
</feature>
<dbReference type="EMBL" id="KB932877">
    <property type="protein sequence ID" value="EOO03058.1"/>
    <property type="molecule type" value="Genomic_DNA"/>
</dbReference>
<protein>
    <submittedName>
        <fullName evidence="4">Putative meiosis protein mei2 protein</fullName>
    </submittedName>
</protein>
<accession>R8BUK8</accession>
<keyword evidence="5" id="KW-1185">Reference proteome</keyword>
<gene>
    <name evidence="4" type="ORF">UCRPA7_1440</name>
</gene>
<dbReference type="SUPFAM" id="SSF54928">
    <property type="entry name" value="RNA-binding domain, RBD"/>
    <property type="match status" value="1"/>
</dbReference>
<evidence type="ECO:0000313" key="5">
    <source>
        <dbReference type="Proteomes" id="UP000014074"/>
    </source>
</evidence>
<name>R8BUK8_PHAM7</name>
<organism evidence="4 5">
    <name type="scientific">Phaeoacremonium minimum (strain UCR-PA7)</name>
    <name type="common">Esca disease fungus</name>
    <name type="synonym">Togninia minima</name>
    <dbReference type="NCBI Taxonomy" id="1286976"/>
    <lineage>
        <taxon>Eukaryota</taxon>
        <taxon>Fungi</taxon>
        <taxon>Dikarya</taxon>
        <taxon>Ascomycota</taxon>
        <taxon>Pezizomycotina</taxon>
        <taxon>Sordariomycetes</taxon>
        <taxon>Sordariomycetidae</taxon>
        <taxon>Togniniales</taxon>
        <taxon>Togniniaceae</taxon>
        <taxon>Phaeoacremonium</taxon>
    </lineage>
</organism>
<evidence type="ECO:0000256" key="2">
    <source>
        <dbReference type="SAM" id="MobiDB-lite"/>
    </source>
</evidence>
<dbReference type="Pfam" id="PF04059">
    <property type="entry name" value="RRM_2"/>
    <property type="match status" value="1"/>
</dbReference>
<dbReference type="RefSeq" id="XP_007912211.1">
    <property type="nucleotide sequence ID" value="XM_007914020.1"/>
</dbReference>
<dbReference type="OrthoDB" id="417481at2759"/>
<dbReference type="KEGG" id="tmn:UCRPA7_1440"/>